<dbReference type="InterPro" id="IPR029063">
    <property type="entry name" value="SAM-dependent_MTases_sf"/>
</dbReference>
<dbReference type="Gene3D" id="3.40.50.150">
    <property type="entry name" value="Vaccinia Virus protein VP39"/>
    <property type="match status" value="1"/>
</dbReference>
<dbReference type="EMBL" id="JAKNGE010000025">
    <property type="protein sequence ID" value="MCG4747485.1"/>
    <property type="molecule type" value="Genomic_DNA"/>
</dbReference>
<accession>A0AAW5BTG0</accession>
<evidence type="ECO:0000256" key="4">
    <source>
        <dbReference type="RuleBase" id="RU362026"/>
    </source>
</evidence>
<dbReference type="EC" id="2.1.1.-" evidence="4"/>
<keyword evidence="1" id="KW-0489">Methyltransferase</keyword>
<evidence type="ECO:0000313" key="6">
    <source>
        <dbReference type="EMBL" id="MCG4747485.1"/>
    </source>
</evidence>
<dbReference type="InterPro" id="IPR002941">
    <property type="entry name" value="DNA_methylase_N4/N6"/>
</dbReference>
<evidence type="ECO:0000259" key="5">
    <source>
        <dbReference type="Pfam" id="PF01555"/>
    </source>
</evidence>
<dbReference type="SUPFAM" id="SSF53335">
    <property type="entry name" value="S-adenosyl-L-methionine-dependent methyltransferases"/>
    <property type="match status" value="1"/>
</dbReference>
<name>A0AAW5BTG0_9FIRM</name>
<dbReference type="GO" id="GO:0009307">
    <property type="term" value="P:DNA restriction-modification system"/>
    <property type="evidence" value="ECO:0007669"/>
    <property type="project" value="UniProtKB-KW"/>
</dbReference>
<dbReference type="PRINTS" id="PR00508">
    <property type="entry name" value="S21N4MTFRASE"/>
</dbReference>
<dbReference type="GO" id="GO:0008170">
    <property type="term" value="F:N-methyltransferase activity"/>
    <property type="evidence" value="ECO:0007669"/>
    <property type="project" value="InterPro"/>
</dbReference>
<dbReference type="AlphaFoldDB" id="A0AAW5BTG0"/>
<sequence>MKGQGKGLVYEIFRHFEKEERFTLKDAYRAVPDKSKETIRARIYEHLGVMFRRIGKGVYAAIQDGCTCVIMEGDGRDLSMLEDGSIDCIITDHPWLDMAANKGGNRSFSQYPCFRYTVEDFREKARVLKDGSFLAEFIPAENGSNFQYLFELKKMAQECGFEYYCKVEWKKGTFTSNTGRKAKNTQDIMIFTKGKARCMRLDVKNSRVAGKERFMSGSSGMLPAMFDVEPVPRSRKVHQSELPVSLCEQLLGYLTKEGEVILDQFAGSGSIGVAAIRQKRSCILIESVHEYVGNIIKRLEGMGMTGSYIPARQNGGKGYVI</sequence>
<dbReference type="GO" id="GO:0003677">
    <property type="term" value="F:DNA binding"/>
    <property type="evidence" value="ECO:0007669"/>
    <property type="project" value="InterPro"/>
</dbReference>
<reference evidence="6" key="1">
    <citation type="submission" date="2022-01" db="EMBL/GenBank/DDBJ databases">
        <title>Collection of gut derived symbiotic bacterial strains cultured from healthy donors.</title>
        <authorList>
            <person name="Lin H."/>
            <person name="Kohout C."/>
            <person name="Waligurski E."/>
            <person name="Pamer E.G."/>
        </authorList>
    </citation>
    <scope>NUCLEOTIDE SEQUENCE</scope>
    <source>
        <strain evidence="6">DFI.6.55</strain>
    </source>
</reference>
<evidence type="ECO:0000313" key="7">
    <source>
        <dbReference type="Proteomes" id="UP001299608"/>
    </source>
</evidence>
<dbReference type="InterPro" id="IPR001091">
    <property type="entry name" value="RM_Methyltransferase"/>
</dbReference>
<dbReference type="Proteomes" id="UP001299608">
    <property type="component" value="Unassembled WGS sequence"/>
</dbReference>
<keyword evidence="2" id="KW-0808">Transferase</keyword>
<dbReference type="RefSeq" id="WP_238053748.1">
    <property type="nucleotide sequence ID" value="NZ_JAKNGE010000025.1"/>
</dbReference>
<protein>
    <recommendedName>
        <fullName evidence="4">Methyltransferase</fullName>
        <ecNumber evidence="4">2.1.1.-</ecNumber>
    </recommendedName>
</protein>
<feature type="domain" description="DNA methylase N-4/N-6" evidence="5">
    <location>
        <begin position="86"/>
        <end position="293"/>
    </location>
</feature>
<proteinExistence type="inferred from homology"/>
<organism evidence="6 7">
    <name type="scientific">Enterocloster aldenensis</name>
    <dbReference type="NCBI Taxonomy" id="358742"/>
    <lineage>
        <taxon>Bacteria</taxon>
        <taxon>Bacillati</taxon>
        <taxon>Bacillota</taxon>
        <taxon>Clostridia</taxon>
        <taxon>Lachnospirales</taxon>
        <taxon>Lachnospiraceae</taxon>
        <taxon>Enterocloster</taxon>
    </lineage>
</organism>
<evidence type="ECO:0000256" key="3">
    <source>
        <dbReference type="ARBA" id="ARBA00022747"/>
    </source>
</evidence>
<dbReference type="Pfam" id="PF01555">
    <property type="entry name" value="N6_N4_Mtase"/>
    <property type="match status" value="1"/>
</dbReference>
<dbReference type="GO" id="GO:0032259">
    <property type="term" value="P:methylation"/>
    <property type="evidence" value="ECO:0007669"/>
    <property type="project" value="UniProtKB-KW"/>
</dbReference>
<keyword evidence="3" id="KW-0680">Restriction system</keyword>
<evidence type="ECO:0000256" key="2">
    <source>
        <dbReference type="ARBA" id="ARBA00022679"/>
    </source>
</evidence>
<evidence type="ECO:0000256" key="1">
    <source>
        <dbReference type="ARBA" id="ARBA00022603"/>
    </source>
</evidence>
<comment type="similarity">
    <text evidence="4">Belongs to the N(4)/N(6)-methyltransferase family.</text>
</comment>
<comment type="caution">
    <text evidence="6">The sequence shown here is derived from an EMBL/GenBank/DDBJ whole genome shotgun (WGS) entry which is preliminary data.</text>
</comment>
<gene>
    <name evidence="6" type="ORF">L0N08_18825</name>
</gene>